<sequence length="86" mass="9256">MVATNHPSMPFSQLLIVAISCHGASRSVPVNNTSFGLLEHLPSSWLVPPSARLLSCSPHRLRHRSTPDHSSAISPSVILSTRPVPL</sequence>
<dbReference type="GeneID" id="37218541"/>
<keyword evidence="2" id="KW-1185">Reference proteome</keyword>
<gene>
    <name evidence="1" type="ORF">BO80DRAFT_140176</name>
</gene>
<dbReference type="AlphaFoldDB" id="A0A395GWU8"/>
<organism evidence="1 2">
    <name type="scientific">Aspergillus ibericus CBS 121593</name>
    <dbReference type="NCBI Taxonomy" id="1448316"/>
    <lineage>
        <taxon>Eukaryota</taxon>
        <taxon>Fungi</taxon>
        <taxon>Dikarya</taxon>
        <taxon>Ascomycota</taxon>
        <taxon>Pezizomycotina</taxon>
        <taxon>Eurotiomycetes</taxon>
        <taxon>Eurotiomycetidae</taxon>
        <taxon>Eurotiales</taxon>
        <taxon>Aspergillaceae</taxon>
        <taxon>Aspergillus</taxon>
        <taxon>Aspergillus subgen. Circumdati</taxon>
    </lineage>
</organism>
<dbReference type="RefSeq" id="XP_025573485.1">
    <property type="nucleotide sequence ID" value="XM_025713676.1"/>
</dbReference>
<dbReference type="VEuPathDB" id="FungiDB:BO80DRAFT_140176"/>
<accession>A0A395GWU8</accession>
<dbReference type="Proteomes" id="UP000249402">
    <property type="component" value="Unassembled WGS sequence"/>
</dbReference>
<proteinExistence type="predicted"/>
<evidence type="ECO:0000313" key="1">
    <source>
        <dbReference type="EMBL" id="RAK99157.1"/>
    </source>
</evidence>
<reference evidence="1 2" key="1">
    <citation type="submission" date="2018-02" db="EMBL/GenBank/DDBJ databases">
        <title>The genomes of Aspergillus section Nigri reveals drivers in fungal speciation.</title>
        <authorList>
            <consortium name="DOE Joint Genome Institute"/>
            <person name="Vesth T.C."/>
            <person name="Nybo J."/>
            <person name="Theobald S."/>
            <person name="Brandl J."/>
            <person name="Frisvad J.C."/>
            <person name="Nielsen K.F."/>
            <person name="Lyhne E.K."/>
            <person name="Kogle M.E."/>
            <person name="Kuo A."/>
            <person name="Riley R."/>
            <person name="Clum A."/>
            <person name="Nolan M."/>
            <person name="Lipzen A."/>
            <person name="Salamov A."/>
            <person name="Henrissat B."/>
            <person name="Wiebenga A."/>
            <person name="De vries R.P."/>
            <person name="Grigoriev I.V."/>
            <person name="Mortensen U.H."/>
            <person name="Andersen M.R."/>
            <person name="Baker S.E."/>
        </authorList>
    </citation>
    <scope>NUCLEOTIDE SEQUENCE [LARGE SCALE GENOMIC DNA]</scope>
    <source>
        <strain evidence="1 2">CBS 121593</strain>
    </source>
</reference>
<protein>
    <submittedName>
        <fullName evidence="1">Uncharacterized protein</fullName>
    </submittedName>
</protein>
<name>A0A395GWU8_9EURO</name>
<evidence type="ECO:0000313" key="2">
    <source>
        <dbReference type="Proteomes" id="UP000249402"/>
    </source>
</evidence>
<dbReference type="EMBL" id="KZ824448">
    <property type="protein sequence ID" value="RAK99157.1"/>
    <property type="molecule type" value="Genomic_DNA"/>
</dbReference>